<dbReference type="Gene3D" id="1.20.1250.20">
    <property type="entry name" value="MFS general substrate transporter like domains"/>
    <property type="match status" value="2"/>
</dbReference>
<protein>
    <recommendedName>
        <fullName evidence="8">Major facilitator superfamily (MFS) profile domain-containing protein</fullName>
    </recommendedName>
</protein>
<feature type="transmembrane region" description="Helical" evidence="7">
    <location>
        <begin position="534"/>
        <end position="553"/>
    </location>
</feature>
<feature type="transmembrane region" description="Helical" evidence="7">
    <location>
        <begin position="391"/>
        <end position="410"/>
    </location>
</feature>
<dbReference type="AlphaFoldDB" id="A0A8H6GRQ7"/>
<evidence type="ECO:0000256" key="4">
    <source>
        <dbReference type="ARBA" id="ARBA00023136"/>
    </source>
</evidence>
<organism evidence="9 10">
    <name type="scientific">Fusarium oxysporum f. sp. conglutinans</name>
    <dbReference type="NCBI Taxonomy" id="100902"/>
    <lineage>
        <taxon>Eukaryota</taxon>
        <taxon>Fungi</taxon>
        <taxon>Dikarya</taxon>
        <taxon>Ascomycota</taxon>
        <taxon>Pezizomycotina</taxon>
        <taxon>Sordariomycetes</taxon>
        <taxon>Hypocreomycetidae</taxon>
        <taxon>Hypocreales</taxon>
        <taxon>Nectriaceae</taxon>
        <taxon>Fusarium</taxon>
        <taxon>Fusarium oxysporum species complex</taxon>
    </lineage>
</organism>
<dbReference type="InterPro" id="IPR036259">
    <property type="entry name" value="MFS_trans_sf"/>
</dbReference>
<feature type="transmembrane region" description="Helical" evidence="7">
    <location>
        <begin position="460"/>
        <end position="481"/>
    </location>
</feature>
<feature type="transmembrane region" description="Helical" evidence="7">
    <location>
        <begin position="73"/>
        <end position="93"/>
    </location>
</feature>
<dbReference type="GO" id="GO:0005886">
    <property type="term" value="C:plasma membrane"/>
    <property type="evidence" value="ECO:0007669"/>
    <property type="project" value="TreeGrafter"/>
</dbReference>
<feature type="transmembrane region" description="Helical" evidence="7">
    <location>
        <begin position="285"/>
        <end position="304"/>
    </location>
</feature>
<evidence type="ECO:0000256" key="3">
    <source>
        <dbReference type="ARBA" id="ARBA00022989"/>
    </source>
</evidence>
<reference evidence="9 10" key="1">
    <citation type="journal article" date="2020" name="bioRxiv">
        <title>A chromosome-scale genome assembly for the Fusarium oxysporum strain Fo5176 to establish a model Arabidopsis-fungal pathosystem.</title>
        <authorList>
            <person name="Fokkens L."/>
            <person name="Guo L."/>
            <person name="Dora S."/>
            <person name="Wang B."/>
            <person name="Ye K."/>
            <person name="Sanchez-Rodriguez C."/>
            <person name="Croll D."/>
        </authorList>
    </citation>
    <scope>NUCLEOTIDE SEQUENCE [LARGE SCALE GENOMIC DNA]</scope>
    <source>
        <strain evidence="9 10">Fo5176</strain>
    </source>
</reference>
<feature type="transmembrane region" description="Helical" evidence="7">
    <location>
        <begin position="247"/>
        <end position="273"/>
    </location>
</feature>
<dbReference type="GO" id="GO:0015343">
    <property type="term" value="F:siderophore-iron transmembrane transporter activity"/>
    <property type="evidence" value="ECO:0007669"/>
    <property type="project" value="TreeGrafter"/>
</dbReference>
<keyword evidence="4 7" id="KW-0472">Membrane</keyword>
<gene>
    <name evidence="9" type="ORF">HZS61_014691</name>
</gene>
<dbReference type="PANTHER" id="PTHR23501">
    <property type="entry name" value="MAJOR FACILITATOR SUPERFAMILY"/>
    <property type="match status" value="1"/>
</dbReference>
<sequence length="848" mass="91569">MAVEKEPKVQSLGEAEQQHTPDNAEILRKTWSRKAVTIAFSGVFAATFILNFNKFSSGTYVPFATSNFQRHSALSTANVVGAIMSMVAFPILAKFSNVFGRAEGLTVAVLCLTLNDIMIASSQNIGMFIAGTLFSAIGENGYNIMVQIFIADTVNLVNRGLWSNLPEAIATIPTLYLGTLVAEKMLEHSTWRWGYGMWAIILPVSAIPLIGTLYILQRRARKAGYRREGAWDTIDKSVPLHQRLFRLFYIDLDIVGAFLLVAGLALLLVPLSLTGTRRSDRWSDGGNITMLVLGIVLLGVFLIWDTKFAKSPFVPFRMVRERTVVAACGLAILHWMHYAIFTPFFPSYLQVAGGFSPGHATRIDNALRVAVQVAAIFVGLFMKYTKRTQPSVFFGVPITILGQGLLIYFVSQDGGASNSNEASFVVAKVLIGIGLAFQGTGAQIAIQALVPHEDMPVATAVYFASMNLGGAIGACVSGSIWNEHLPKKLMRYLPNEVKPQTMAIFQSFVFAQRFLKGSTVRAAIDKSYRETQQLLAITATSILAPMLIVMFFMKNVNLEKADEMRMANDKSHQGVIDRVVSDTASALSTTIESSTVITETETTTETETATTLTEDGTTMSASVSETSTTIAISESTTVVSSSDTTLVTSSEATTAPTTTEGTTTVVESAITTTTTEAEPTELLINGNFDLGTVDPWLSTLGSNDPVQLGSSSPYQGPAYALLQYGISGGEAYNNYVYQKIDKSLLKTGTYHLSAHVRVDFATNTQFGDGCNSMGLGCYYGDPNNLVRVQGSTVTVAADDAAGQWSPLDTTCSLTEDKLSQYGYVSVAIGFSCANAEANVDAVTFEEVV</sequence>
<feature type="transmembrane region" description="Helical" evidence="7">
    <location>
        <begin position="105"/>
        <end position="130"/>
    </location>
</feature>
<dbReference type="Gene3D" id="2.60.120.260">
    <property type="entry name" value="Galactose-binding domain-like"/>
    <property type="match status" value="1"/>
</dbReference>
<name>A0A8H6GRQ7_FUSOX</name>
<feature type="transmembrane region" description="Helical" evidence="7">
    <location>
        <begin position="324"/>
        <end position="345"/>
    </location>
</feature>
<dbReference type="Pfam" id="PF07690">
    <property type="entry name" value="MFS_1"/>
    <property type="match status" value="1"/>
</dbReference>
<dbReference type="EMBL" id="JACDXP010000006">
    <property type="protein sequence ID" value="KAF6523163.1"/>
    <property type="molecule type" value="Genomic_DNA"/>
</dbReference>
<comment type="subcellular location">
    <subcellularLocation>
        <location evidence="1">Membrane</location>
        <topology evidence="1">Multi-pass membrane protein</topology>
    </subcellularLocation>
</comment>
<dbReference type="PANTHER" id="PTHR23501:SF87">
    <property type="entry name" value="SIDEROPHORE IRON TRANSPORTER 2"/>
    <property type="match status" value="1"/>
</dbReference>
<evidence type="ECO:0000256" key="1">
    <source>
        <dbReference type="ARBA" id="ARBA00004141"/>
    </source>
</evidence>
<evidence type="ECO:0000313" key="9">
    <source>
        <dbReference type="EMBL" id="KAF6523163.1"/>
    </source>
</evidence>
<keyword evidence="2 7" id="KW-0812">Transmembrane</keyword>
<evidence type="ECO:0000313" key="10">
    <source>
        <dbReference type="Proteomes" id="UP000593570"/>
    </source>
</evidence>
<dbReference type="PROSITE" id="PS50850">
    <property type="entry name" value="MFS"/>
    <property type="match status" value="1"/>
</dbReference>
<dbReference type="Proteomes" id="UP000593570">
    <property type="component" value="Unassembled WGS sequence"/>
</dbReference>
<keyword evidence="3 7" id="KW-1133">Transmembrane helix</keyword>
<evidence type="ECO:0000256" key="5">
    <source>
        <dbReference type="ARBA" id="ARBA00023180"/>
    </source>
</evidence>
<keyword evidence="5" id="KW-0325">Glycoprotein</keyword>
<accession>A0A8H6GRQ7</accession>
<evidence type="ECO:0000256" key="7">
    <source>
        <dbReference type="SAM" id="Phobius"/>
    </source>
</evidence>
<feature type="transmembrane region" description="Helical" evidence="7">
    <location>
        <begin position="35"/>
        <end position="53"/>
    </location>
</feature>
<feature type="region of interest" description="Disordered" evidence="6">
    <location>
        <begin position="1"/>
        <end position="20"/>
    </location>
</feature>
<evidence type="ECO:0000256" key="2">
    <source>
        <dbReference type="ARBA" id="ARBA00022692"/>
    </source>
</evidence>
<feature type="domain" description="Major facilitator superfamily (MFS) profile" evidence="8">
    <location>
        <begin position="39"/>
        <end position="557"/>
    </location>
</feature>
<feature type="transmembrane region" description="Helical" evidence="7">
    <location>
        <begin position="195"/>
        <end position="216"/>
    </location>
</feature>
<proteinExistence type="predicted"/>
<evidence type="ECO:0000259" key="8">
    <source>
        <dbReference type="PROSITE" id="PS50850"/>
    </source>
</evidence>
<dbReference type="InterPro" id="IPR020846">
    <property type="entry name" value="MFS_dom"/>
</dbReference>
<comment type="caution">
    <text evidence="9">The sequence shown here is derived from an EMBL/GenBank/DDBJ whole genome shotgun (WGS) entry which is preliminary data.</text>
</comment>
<dbReference type="InterPro" id="IPR011701">
    <property type="entry name" value="MFS"/>
</dbReference>
<dbReference type="SUPFAM" id="SSF103473">
    <property type="entry name" value="MFS general substrate transporter"/>
    <property type="match status" value="1"/>
</dbReference>
<evidence type="ECO:0000256" key="6">
    <source>
        <dbReference type="SAM" id="MobiDB-lite"/>
    </source>
</evidence>